<dbReference type="Proteomes" id="UP000287746">
    <property type="component" value="Unassembled WGS sequence"/>
</dbReference>
<sequence>MTMKKLAPLALVLALGGCIRFGAEAPPSLLTLTPDASIAVGETVSSATARSISIAALNVPQELAVARVPVQSNATNIAYLKDAHWVEPPSRLFARLLSDTVSARTGRVVLSLRQSFSDPGARLGGELRTFGIDATTNEAVVTFDATLARDRPADANGARAPQAFERRRFEARVPVAAIDAASAGTALNRAANQVAGQVADWVGR</sequence>
<dbReference type="EMBL" id="CP018820">
    <property type="protein sequence ID" value="APR51387.1"/>
    <property type="molecule type" value="Genomic_DNA"/>
</dbReference>
<evidence type="ECO:0000259" key="2">
    <source>
        <dbReference type="Pfam" id="PF03886"/>
    </source>
</evidence>
<evidence type="ECO:0000256" key="1">
    <source>
        <dbReference type="SAM" id="SignalP"/>
    </source>
</evidence>
<reference evidence="6" key="2">
    <citation type="submission" date="2016-12" db="EMBL/GenBank/DDBJ databases">
        <title>Whole genome sequencing of Sphingomonas sp. ABOJV.</title>
        <authorList>
            <person name="Conlan S."/>
            <person name="Thomas P.J."/>
            <person name="Mullikin J."/>
            <person name="Palmore T.N."/>
            <person name="Frank K.M."/>
            <person name="Segre J.A."/>
        </authorList>
    </citation>
    <scope>NUCLEOTIDE SEQUENCE [LARGE SCALE GENOMIC DNA]</scope>
    <source>
        <strain evidence="6">ABOJV</strain>
    </source>
</reference>
<evidence type="ECO:0000313" key="6">
    <source>
        <dbReference type="Proteomes" id="UP000185161"/>
    </source>
</evidence>
<gene>
    <name evidence="3" type="ORF">BRX40_02140</name>
    <name evidence="4" type="ORF">CA257_05745</name>
    <name evidence="5" type="ORF">DAH66_17195</name>
</gene>
<accession>A0A1L6J6C5</accession>
<feature type="domain" description="ABC-type transport auxiliary lipoprotein component" evidence="2">
    <location>
        <begin position="42"/>
        <end position="199"/>
    </location>
</feature>
<evidence type="ECO:0000313" key="7">
    <source>
        <dbReference type="Proteomes" id="UP000286681"/>
    </source>
</evidence>
<dbReference type="AlphaFoldDB" id="A0A1L6J6C5"/>
<dbReference type="Gene3D" id="3.40.50.10610">
    <property type="entry name" value="ABC-type transport auxiliary lipoprotein component"/>
    <property type="match status" value="1"/>
</dbReference>
<dbReference type="GeneID" id="44131347"/>
<dbReference type="OrthoDB" id="7391077at2"/>
<dbReference type="Pfam" id="PF03886">
    <property type="entry name" value="ABC_trans_aux"/>
    <property type="match status" value="1"/>
</dbReference>
<proteinExistence type="predicted"/>
<feature type="signal peptide" evidence="1">
    <location>
        <begin position="1"/>
        <end position="25"/>
    </location>
</feature>
<feature type="chain" id="PRO_5041797783" evidence="1">
    <location>
        <begin position="26"/>
        <end position="204"/>
    </location>
</feature>
<dbReference type="SUPFAM" id="SSF159594">
    <property type="entry name" value="XCC0632-like"/>
    <property type="match status" value="1"/>
</dbReference>
<dbReference type="EMBL" id="QQWO01000004">
    <property type="protein sequence ID" value="RSV05461.1"/>
    <property type="molecule type" value="Genomic_DNA"/>
</dbReference>
<dbReference type="InterPro" id="IPR005586">
    <property type="entry name" value="ABC_trans_aux"/>
</dbReference>
<keyword evidence="1" id="KW-0732">Signal</keyword>
<reference evidence="7 8" key="3">
    <citation type="submission" date="2018-07" db="EMBL/GenBank/DDBJ databases">
        <title>Genomic and Epidemiologic Investigation of an Indolent Hospital Outbreak.</title>
        <authorList>
            <person name="Johnson R.C."/>
            <person name="Deming C."/>
            <person name="Conlan S."/>
            <person name="Zellmer C.J."/>
            <person name="Michelin A.V."/>
            <person name="Lee-Lin S."/>
            <person name="Thomas P.J."/>
            <person name="Park M."/>
            <person name="Weingarten R.A."/>
            <person name="Less J."/>
            <person name="Dekker J.P."/>
            <person name="Frank K.M."/>
            <person name="Musser K.A."/>
            <person name="Mcquiston J.R."/>
            <person name="Henderson D.K."/>
            <person name="Lau A.F."/>
            <person name="Palmore T.N."/>
            <person name="Segre J.A."/>
        </authorList>
    </citation>
    <scope>NUCLEOTIDE SEQUENCE [LARGE SCALE GENOMIC DNA]</scope>
    <source>
        <strain evidence="5 8">SK-CDC1_0717</strain>
        <strain evidence="4 7">SK-NIH.Env10_0317</strain>
    </source>
</reference>
<evidence type="ECO:0000313" key="3">
    <source>
        <dbReference type="EMBL" id="APR51387.1"/>
    </source>
</evidence>
<keyword evidence="6" id="KW-1185">Reference proteome</keyword>
<evidence type="ECO:0000313" key="8">
    <source>
        <dbReference type="Proteomes" id="UP000287746"/>
    </source>
</evidence>
<reference evidence="3" key="1">
    <citation type="submission" date="2016-12" db="EMBL/GenBank/DDBJ databases">
        <title>Whole genome sequencing of Sphingomonas koreensis.</title>
        <authorList>
            <person name="Conlan S."/>
            <person name="Thomas P.J."/>
            <person name="Mullikin J."/>
            <person name="Palmore T.N."/>
            <person name="Frank K.M."/>
            <person name="Segre J.A."/>
        </authorList>
    </citation>
    <scope>NUCLEOTIDE SEQUENCE</scope>
    <source>
        <strain evidence="3">ABOJV</strain>
    </source>
</reference>
<dbReference type="EMBL" id="QQYZ01000019">
    <property type="protein sequence ID" value="RSY79690.1"/>
    <property type="molecule type" value="Genomic_DNA"/>
</dbReference>
<evidence type="ECO:0000313" key="4">
    <source>
        <dbReference type="EMBL" id="RSV05461.1"/>
    </source>
</evidence>
<dbReference type="Proteomes" id="UP000185161">
    <property type="component" value="Chromosome"/>
</dbReference>
<protein>
    <submittedName>
        <fullName evidence="3">ABC transporter</fullName>
    </submittedName>
</protein>
<name>A0A1L6J6C5_9SPHN</name>
<dbReference type="PROSITE" id="PS51257">
    <property type="entry name" value="PROKAR_LIPOPROTEIN"/>
    <property type="match status" value="1"/>
</dbReference>
<dbReference type="KEGG" id="skr:BRX40_02140"/>
<dbReference type="RefSeq" id="WP_066578844.1">
    <property type="nucleotide sequence ID" value="NZ_CP018820.1"/>
</dbReference>
<evidence type="ECO:0000313" key="5">
    <source>
        <dbReference type="EMBL" id="RSY79690.1"/>
    </source>
</evidence>
<organism evidence="3 6">
    <name type="scientific">Sphingomonas koreensis</name>
    <dbReference type="NCBI Taxonomy" id="93064"/>
    <lineage>
        <taxon>Bacteria</taxon>
        <taxon>Pseudomonadati</taxon>
        <taxon>Pseudomonadota</taxon>
        <taxon>Alphaproteobacteria</taxon>
        <taxon>Sphingomonadales</taxon>
        <taxon>Sphingomonadaceae</taxon>
        <taxon>Sphingomonas</taxon>
    </lineage>
</organism>
<dbReference type="Proteomes" id="UP000286681">
    <property type="component" value="Unassembled WGS sequence"/>
</dbReference>
<dbReference type="STRING" id="93064.BRX40_02140"/>